<keyword evidence="5" id="KW-1185">Reference proteome</keyword>
<feature type="transmembrane region" description="Helical" evidence="1">
    <location>
        <begin position="55"/>
        <end position="79"/>
    </location>
</feature>
<reference evidence="3 5" key="2">
    <citation type="submission" date="2020-02" db="EMBL/GenBank/DDBJ databases">
        <authorList>
            <person name="Feng H."/>
        </authorList>
    </citation>
    <scope>NUCLEOTIDE SEQUENCE [LARGE SCALE GENOMIC DNA]</scope>
    <source>
        <strain evidence="3 5">Gsoil 114</strain>
    </source>
</reference>
<dbReference type="EMBL" id="JRUN01000085">
    <property type="protein sequence ID" value="KHD84208.1"/>
    <property type="molecule type" value="Genomic_DNA"/>
</dbReference>
<protein>
    <submittedName>
        <fullName evidence="2">Uncharacterized protein</fullName>
    </submittedName>
</protein>
<comment type="caution">
    <text evidence="2">The sequence shown here is derived from an EMBL/GenBank/DDBJ whole genome shotgun (WGS) entry which is preliminary data.</text>
</comment>
<dbReference type="RefSeq" id="WP_025727034.1">
    <property type="nucleotide sequence ID" value="NZ_JAAIWK010000021.1"/>
</dbReference>
<dbReference type="Proteomes" id="UP000030588">
    <property type="component" value="Unassembled WGS sequence"/>
</dbReference>
<sequence length="114" mass="12638">MTPLLKTISFVFYPILHLLNIPTEASLGIVFAMIRKDGMLLFNQGSGQFLHQLSSFQLFTLVFLASTFSSCMVTITAIIRQMGCWKTALSIVVKQMITSILCICLFAVLICIGL</sequence>
<dbReference type="Proteomes" id="UP000476934">
    <property type="component" value="Unassembled WGS sequence"/>
</dbReference>
<dbReference type="AlphaFoldDB" id="A0A0A6V9G5"/>
<evidence type="ECO:0000313" key="4">
    <source>
        <dbReference type="Proteomes" id="UP000030588"/>
    </source>
</evidence>
<dbReference type="OrthoDB" id="9809127at2"/>
<reference evidence="2 4" key="1">
    <citation type="submission" date="2014-10" db="EMBL/GenBank/DDBJ databases">
        <title>Draft genome of phytase producing Bacillus ginsengihumi strain M2.11.</title>
        <authorList>
            <person name="Toymentseva A."/>
            <person name="Boulygina E.A."/>
            <person name="Kazakov S.V."/>
            <person name="Kayumov I."/>
            <person name="Suleimanova A.D."/>
            <person name="Mardanova A.M."/>
            <person name="Maria S.N."/>
            <person name="Sergey M.Y."/>
            <person name="Sharipova M.R."/>
        </authorList>
    </citation>
    <scope>NUCLEOTIDE SEQUENCE [LARGE SCALE GENOMIC DNA]</scope>
    <source>
        <strain evidence="2 4">M2.11</strain>
    </source>
</reference>
<keyword evidence="1" id="KW-1133">Transmembrane helix</keyword>
<gene>
    <name evidence="3" type="ORF">G4D61_12675</name>
    <name evidence="2" type="ORF">NG54_17095</name>
</gene>
<dbReference type="STRING" id="363870.NG54_17095"/>
<evidence type="ECO:0000313" key="3">
    <source>
        <dbReference type="EMBL" id="NEY20807.1"/>
    </source>
</evidence>
<proteinExistence type="predicted"/>
<organism evidence="2 4">
    <name type="scientific">Heyndrickxia ginsengihumi</name>
    <dbReference type="NCBI Taxonomy" id="363870"/>
    <lineage>
        <taxon>Bacteria</taxon>
        <taxon>Bacillati</taxon>
        <taxon>Bacillota</taxon>
        <taxon>Bacilli</taxon>
        <taxon>Bacillales</taxon>
        <taxon>Bacillaceae</taxon>
        <taxon>Heyndrickxia</taxon>
    </lineage>
</organism>
<reference evidence="3 5" key="3">
    <citation type="submission" date="2020-03" db="EMBL/GenBank/DDBJ databases">
        <title>Bacillus aquiflavi sp. nov., isolated from yellow water of strong flavor Chinese baijiu in Yibin region of China.</title>
        <authorList>
            <person name="Xie J."/>
        </authorList>
    </citation>
    <scope>NUCLEOTIDE SEQUENCE [LARGE SCALE GENOMIC DNA]</scope>
    <source>
        <strain evidence="3 5">Gsoil 114</strain>
    </source>
</reference>
<keyword evidence="1" id="KW-0812">Transmembrane</keyword>
<feature type="transmembrane region" description="Helical" evidence="1">
    <location>
        <begin position="12"/>
        <end position="34"/>
    </location>
</feature>
<evidence type="ECO:0000313" key="2">
    <source>
        <dbReference type="EMBL" id="KHD84208.1"/>
    </source>
</evidence>
<name>A0A0A6V9G5_9BACI</name>
<keyword evidence="1" id="KW-0472">Membrane</keyword>
<accession>A0A0A6V9G5</accession>
<evidence type="ECO:0000313" key="5">
    <source>
        <dbReference type="Proteomes" id="UP000476934"/>
    </source>
</evidence>
<evidence type="ECO:0000256" key="1">
    <source>
        <dbReference type="SAM" id="Phobius"/>
    </source>
</evidence>
<feature type="transmembrane region" description="Helical" evidence="1">
    <location>
        <begin position="91"/>
        <end position="112"/>
    </location>
</feature>
<dbReference type="EMBL" id="JAAIWK010000021">
    <property type="protein sequence ID" value="NEY20807.1"/>
    <property type="molecule type" value="Genomic_DNA"/>
</dbReference>